<evidence type="ECO:0000256" key="2">
    <source>
        <dbReference type="ARBA" id="ARBA00007441"/>
    </source>
</evidence>
<dbReference type="SUPFAM" id="SSF53383">
    <property type="entry name" value="PLP-dependent transferases"/>
    <property type="match status" value="1"/>
</dbReference>
<dbReference type="Gene3D" id="3.90.1150.10">
    <property type="entry name" value="Aspartate Aminotransferase, domain 1"/>
    <property type="match status" value="1"/>
</dbReference>
<comment type="cofactor">
    <cofactor evidence="1">
        <name>pyridoxal 5'-phosphate</name>
        <dbReference type="ChEBI" id="CHEBI:597326"/>
    </cofactor>
</comment>
<dbReference type="PANTHER" id="PTHR11879:SF55">
    <property type="entry name" value="GLUTAMATE OXALOACETATE TRANSAMINASE 1, ISOFORM B"/>
    <property type="match status" value="1"/>
</dbReference>
<comment type="catalytic activity">
    <reaction evidence="7">
        <text>L-aspartate + 2-oxoglutarate = oxaloacetate + L-glutamate</text>
        <dbReference type="Rhea" id="RHEA:21824"/>
        <dbReference type="ChEBI" id="CHEBI:16452"/>
        <dbReference type="ChEBI" id="CHEBI:16810"/>
        <dbReference type="ChEBI" id="CHEBI:29985"/>
        <dbReference type="ChEBI" id="CHEBI:29991"/>
        <dbReference type="EC" id="2.6.1.1"/>
    </reaction>
</comment>
<protein>
    <recommendedName>
        <fullName evidence="7">Aspartate aminotransferase</fullName>
        <ecNumber evidence="7">2.6.1.1</ecNumber>
    </recommendedName>
</protein>
<dbReference type="GO" id="GO:0004069">
    <property type="term" value="F:L-aspartate:2-oxoglutarate aminotransferase activity"/>
    <property type="evidence" value="ECO:0007669"/>
    <property type="project" value="UniProtKB-EC"/>
</dbReference>
<comment type="similarity">
    <text evidence="2">Belongs to the class-I pyridoxal-phosphate-dependent aminotransferase family.</text>
</comment>
<comment type="miscellaneous">
    <text evidence="7">In eukaryotes there are cytoplasmic, mitochondrial and chloroplastic isozymes.</text>
</comment>
<feature type="domain" description="Aminotransferase class I/classII large" evidence="8">
    <location>
        <begin position="30"/>
        <end position="392"/>
    </location>
</feature>
<gene>
    <name evidence="9" type="primary">Piso0_002091</name>
    <name evidence="9" type="ORF">GNLVRS01_PISO0J04475g</name>
</gene>
<comment type="subunit">
    <text evidence="3 7">Homodimer.</text>
</comment>
<dbReference type="OMA" id="NTEEFCT"/>
<accession>G8YBN7</accession>
<evidence type="ECO:0000256" key="5">
    <source>
        <dbReference type="ARBA" id="ARBA00022679"/>
    </source>
</evidence>
<evidence type="ECO:0000259" key="8">
    <source>
        <dbReference type="Pfam" id="PF00155"/>
    </source>
</evidence>
<evidence type="ECO:0000313" key="10">
    <source>
        <dbReference type="Proteomes" id="UP000005222"/>
    </source>
</evidence>
<keyword evidence="10" id="KW-1185">Reference proteome</keyword>
<dbReference type="Gene3D" id="3.40.640.10">
    <property type="entry name" value="Type I PLP-dependent aspartate aminotransferase-like (Major domain)"/>
    <property type="match status" value="1"/>
</dbReference>
<dbReference type="InterPro" id="IPR000796">
    <property type="entry name" value="Asp_trans"/>
</dbReference>
<dbReference type="eggNOG" id="KOG1412">
    <property type="taxonomic scope" value="Eukaryota"/>
</dbReference>
<dbReference type="EC" id="2.6.1.1" evidence="7"/>
<dbReference type="Pfam" id="PF00155">
    <property type="entry name" value="Aminotran_1_2"/>
    <property type="match status" value="1"/>
</dbReference>
<dbReference type="CDD" id="cd00609">
    <property type="entry name" value="AAT_like"/>
    <property type="match status" value="1"/>
</dbReference>
<evidence type="ECO:0000256" key="1">
    <source>
        <dbReference type="ARBA" id="ARBA00001933"/>
    </source>
</evidence>
<evidence type="ECO:0000313" key="9">
    <source>
        <dbReference type="EMBL" id="CCE82368.1"/>
    </source>
</evidence>
<dbReference type="InParanoid" id="G8YBN7"/>
<dbReference type="GO" id="GO:0005829">
    <property type="term" value="C:cytosol"/>
    <property type="evidence" value="ECO:0007669"/>
    <property type="project" value="TreeGrafter"/>
</dbReference>
<dbReference type="PROSITE" id="PS00105">
    <property type="entry name" value="AA_TRANSFER_CLASS_1"/>
    <property type="match status" value="1"/>
</dbReference>
<reference evidence="9 10" key="1">
    <citation type="journal article" date="2012" name="G3 (Bethesda)">
        <title>Pichia sorbitophila, an interspecies yeast hybrid reveals early steps of genome resolution following polyploidization.</title>
        <authorList>
            <person name="Leh Louis V."/>
            <person name="Despons L."/>
            <person name="Friedrich A."/>
            <person name="Martin T."/>
            <person name="Durrens P."/>
            <person name="Casaregola S."/>
            <person name="Neuveglise C."/>
            <person name="Fairhead C."/>
            <person name="Marck C."/>
            <person name="Cruz J.A."/>
            <person name="Straub M.L."/>
            <person name="Kugler V."/>
            <person name="Sacerdot C."/>
            <person name="Uzunov Z."/>
            <person name="Thierry A."/>
            <person name="Weiss S."/>
            <person name="Bleykasten C."/>
            <person name="De Montigny J."/>
            <person name="Jacques N."/>
            <person name="Jung P."/>
            <person name="Lemaire M."/>
            <person name="Mallet S."/>
            <person name="Morel G."/>
            <person name="Richard G.F."/>
            <person name="Sarkar A."/>
            <person name="Savel G."/>
            <person name="Schacherer J."/>
            <person name="Seret M.L."/>
            <person name="Talla E."/>
            <person name="Samson G."/>
            <person name="Jubin C."/>
            <person name="Poulain J."/>
            <person name="Vacherie B."/>
            <person name="Barbe V."/>
            <person name="Pelletier E."/>
            <person name="Sherman D.J."/>
            <person name="Westhof E."/>
            <person name="Weissenbach J."/>
            <person name="Baret P.V."/>
            <person name="Wincker P."/>
            <person name="Gaillardin C."/>
            <person name="Dujon B."/>
            <person name="Souciet J.L."/>
        </authorList>
    </citation>
    <scope>NUCLEOTIDE SEQUENCE [LARGE SCALE GENOMIC DNA]</scope>
    <source>
        <strain evidence="10">ATCC MYA-4447 / BCRC 22081 / CBS 7064 / NBRC 10061 / NRRL Y-12695</strain>
    </source>
</reference>
<dbReference type="InterPro" id="IPR015422">
    <property type="entry name" value="PyrdxlP-dep_Trfase_small"/>
</dbReference>
<dbReference type="AlphaFoldDB" id="G8YBN7"/>
<organism evidence="9 10">
    <name type="scientific">Pichia sorbitophila (strain ATCC MYA-4447 / BCRC 22081 / CBS 7064 / NBRC 10061 / NRRL Y-12695)</name>
    <name type="common">Hybrid yeast</name>
    <dbReference type="NCBI Taxonomy" id="559304"/>
    <lineage>
        <taxon>Eukaryota</taxon>
        <taxon>Fungi</taxon>
        <taxon>Dikarya</taxon>
        <taxon>Ascomycota</taxon>
        <taxon>Saccharomycotina</taxon>
        <taxon>Pichiomycetes</taxon>
        <taxon>Debaryomycetaceae</taxon>
        <taxon>Millerozyma</taxon>
    </lineage>
</organism>
<dbReference type="STRING" id="559304.G8YBN7"/>
<dbReference type="InterPro" id="IPR015424">
    <property type="entry name" value="PyrdxlP-dep_Trfase"/>
</dbReference>
<dbReference type="InterPro" id="IPR004838">
    <property type="entry name" value="NHTrfase_class1_PyrdxlP-BS"/>
</dbReference>
<dbReference type="EMBL" id="FO082050">
    <property type="protein sequence ID" value="CCE82368.1"/>
    <property type="molecule type" value="Genomic_DNA"/>
</dbReference>
<evidence type="ECO:0000256" key="3">
    <source>
        <dbReference type="ARBA" id="ARBA00011738"/>
    </source>
</evidence>
<evidence type="ECO:0000256" key="6">
    <source>
        <dbReference type="ARBA" id="ARBA00022898"/>
    </source>
</evidence>
<evidence type="ECO:0000256" key="7">
    <source>
        <dbReference type="RuleBase" id="RU000480"/>
    </source>
</evidence>
<dbReference type="InterPro" id="IPR015421">
    <property type="entry name" value="PyrdxlP-dep_Trfase_major"/>
</dbReference>
<proteinExistence type="inferred from homology"/>
<keyword evidence="4 7" id="KW-0032">Aminotransferase</keyword>
<evidence type="ECO:0000256" key="4">
    <source>
        <dbReference type="ARBA" id="ARBA00022576"/>
    </source>
</evidence>
<keyword evidence="6" id="KW-0663">Pyridoxal phosphate</keyword>
<dbReference type="Proteomes" id="UP000005222">
    <property type="component" value="Chromosome J"/>
</dbReference>
<dbReference type="GO" id="GO:0030170">
    <property type="term" value="F:pyridoxal phosphate binding"/>
    <property type="evidence" value="ECO:0007669"/>
    <property type="project" value="InterPro"/>
</dbReference>
<dbReference type="OrthoDB" id="6752799at2759"/>
<keyword evidence="5 7" id="KW-0808">Transferase</keyword>
<name>G8YBN7_PICSO</name>
<sequence length="402" mass="45320">MSVFEGLQYQEPDEFNDIRKKLSEDSNCRKIDVSAGVYRDENGKPYLLKAISQAEDILHDAKRDHDYNFCLGIPEFLNAAATIALGEKLVKEKKVASCQTIGGTGACHLGATLLSSFCNFRKFYIGTPAWPNYFPLIKQAGGEVIKYNYYNSEKKEVDFTSILNALESAPRNSIFILQLCCHNPTGTDLSQEQWDILTSKMKQKEIVPFVDGAYQGLASGDLEKDALPIQNMISKDMEFLFCQSFSKSLGLYGERVGCLHVVTSDAKKAEIVADSLRFIFRSECSSAPAFGALLTSSISKNPNLRAQWKEDLEGISHRLQQVRRDVHYFLTEKYKTPGNWDHVLTQKGLFWFSGLTREQSKTLIDNLHVYLPLNGRVNVAGLNKKNTEEFCTLIDYVVRNVN</sequence>
<dbReference type="HOGENOM" id="CLU_032440_0_1_1"/>
<dbReference type="InterPro" id="IPR004839">
    <property type="entry name" value="Aminotransferase_I/II_large"/>
</dbReference>
<dbReference type="PRINTS" id="PR00799">
    <property type="entry name" value="TRANSAMINASE"/>
</dbReference>
<dbReference type="GO" id="GO:0006532">
    <property type="term" value="P:aspartate biosynthetic process"/>
    <property type="evidence" value="ECO:0007669"/>
    <property type="project" value="TreeGrafter"/>
</dbReference>
<dbReference type="PANTHER" id="PTHR11879">
    <property type="entry name" value="ASPARTATE AMINOTRANSFERASE"/>
    <property type="match status" value="1"/>
</dbReference>